<dbReference type="PANTHER" id="PTHR14611">
    <property type="entry name" value="TECTONIC FAMILY MEMBER"/>
    <property type="match status" value="1"/>
</dbReference>
<evidence type="ECO:0000259" key="8">
    <source>
        <dbReference type="Pfam" id="PF07773"/>
    </source>
</evidence>
<dbReference type="GeneTree" id="ENSGT00570000079101"/>
<evidence type="ECO:0000256" key="3">
    <source>
        <dbReference type="ARBA" id="ARBA00022729"/>
    </source>
</evidence>
<evidence type="ECO:0000256" key="4">
    <source>
        <dbReference type="ARBA" id="ARBA00022794"/>
    </source>
</evidence>
<accession>A0A3B5JZ79</accession>
<evidence type="ECO:0000256" key="2">
    <source>
        <dbReference type="ARBA" id="ARBA00011495"/>
    </source>
</evidence>
<reference evidence="10" key="3">
    <citation type="submission" date="2025-09" db="UniProtKB">
        <authorList>
            <consortium name="Ensembl"/>
        </authorList>
    </citation>
    <scope>IDENTIFICATION</scope>
</reference>
<dbReference type="Pfam" id="PF25752">
    <property type="entry name" value="DUF1619_N"/>
    <property type="match status" value="1"/>
</dbReference>
<comment type="subunit">
    <text evidence="2">Part of the tectonic-like complex (also named B9 complex).</text>
</comment>
<evidence type="ECO:0000256" key="7">
    <source>
        <dbReference type="SAM" id="SignalP"/>
    </source>
</evidence>
<feature type="domain" description="Tectonic-1-3" evidence="8">
    <location>
        <begin position="284"/>
        <end position="437"/>
    </location>
</feature>
<organism evidence="10 11">
    <name type="scientific">Takifugu rubripes</name>
    <name type="common">Japanese pufferfish</name>
    <name type="synonym">Fugu rubripes</name>
    <dbReference type="NCBI Taxonomy" id="31033"/>
    <lineage>
        <taxon>Eukaryota</taxon>
        <taxon>Metazoa</taxon>
        <taxon>Chordata</taxon>
        <taxon>Craniata</taxon>
        <taxon>Vertebrata</taxon>
        <taxon>Euteleostomi</taxon>
        <taxon>Actinopterygii</taxon>
        <taxon>Neopterygii</taxon>
        <taxon>Teleostei</taxon>
        <taxon>Neoteleostei</taxon>
        <taxon>Acanthomorphata</taxon>
        <taxon>Eupercaria</taxon>
        <taxon>Tetraodontiformes</taxon>
        <taxon>Tetradontoidea</taxon>
        <taxon>Tetraodontidae</taxon>
        <taxon>Takifugu</taxon>
    </lineage>
</organism>
<dbReference type="InterPro" id="IPR040354">
    <property type="entry name" value="TCTN1-3"/>
</dbReference>
<evidence type="ECO:0000256" key="6">
    <source>
        <dbReference type="SAM" id="MobiDB-lite"/>
    </source>
</evidence>
<name>A0A3B5JZ79_TAKRU</name>
<reference evidence="10" key="2">
    <citation type="submission" date="2025-08" db="UniProtKB">
        <authorList>
            <consortium name="Ensembl"/>
        </authorList>
    </citation>
    <scope>IDENTIFICATION</scope>
</reference>
<keyword evidence="3 7" id="KW-0732">Signal</keyword>
<dbReference type="PANTHER" id="PTHR14611:SF4">
    <property type="entry name" value="TECTONIC-3"/>
    <property type="match status" value="1"/>
</dbReference>
<dbReference type="InterPro" id="IPR011677">
    <property type="entry name" value="TCTN1-3_dom"/>
</dbReference>
<keyword evidence="4" id="KW-0970">Cilium biogenesis/degradation</keyword>
<feature type="signal peptide" evidence="7">
    <location>
        <begin position="1"/>
        <end position="33"/>
    </location>
</feature>
<dbReference type="InParanoid" id="A0A3B5JZ79"/>
<evidence type="ECO:0000256" key="5">
    <source>
        <dbReference type="ARBA" id="ARBA00023180"/>
    </source>
</evidence>
<evidence type="ECO:0000313" key="10">
    <source>
        <dbReference type="Ensembl" id="ENSTRUP00000048902.2"/>
    </source>
</evidence>
<evidence type="ECO:0000313" key="11">
    <source>
        <dbReference type="Proteomes" id="UP000005226"/>
    </source>
</evidence>
<evidence type="ECO:0000259" key="9">
    <source>
        <dbReference type="Pfam" id="PF25752"/>
    </source>
</evidence>
<protein>
    <submittedName>
        <fullName evidence="10">Uncharacterized protein</fullName>
    </submittedName>
</protein>
<keyword evidence="5" id="KW-0325">Glycoprotein</keyword>
<keyword evidence="11" id="KW-1185">Reference proteome</keyword>
<dbReference type="AlphaFoldDB" id="A0A3B5JZ79"/>
<dbReference type="GO" id="GO:0060271">
    <property type="term" value="P:cilium assembly"/>
    <property type="evidence" value="ECO:0007669"/>
    <property type="project" value="TreeGrafter"/>
</dbReference>
<proteinExistence type="inferred from homology"/>
<feature type="domain" description="Tectonic-1-3 N-terminal" evidence="9">
    <location>
        <begin position="175"/>
        <end position="233"/>
    </location>
</feature>
<reference evidence="10 11" key="1">
    <citation type="journal article" date="2011" name="Genome Biol. Evol.">
        <title>Integration of the genetic map and genome assembly of fugu facilitates insights into distinct features of genome evolution in teleosts and mammals.</title>
        <authorList>
            <person name="Kai W."/>
            <person name="Kikuchi K."/>
            <person name="Tohari S."/>
            <person name="Chew A.K."/>
            <person name="Tay A."/>
            <person name="Fujiwara A."/>
            <person name="Hosoya S."/>
            <person name="Suetake H."/>
            <person name="Naruse K."/>
            <person name="Brenner S."/>
            <person name="Suzuki Y."/>
            <person name="Venkatesh B."/>
        </authorList>
    </citation>
    <scope>NUCLEOTIDE SEQUENCE [LARGE SCALE GENOMIC DNA]</scope>
</reference>
<dbReference type="STRING" id="31033.ENSTRUP00000048902"/>
<dbReference type="KEGG" id="tru:101076175"/>
<feature type="compositionally biased region" description="Polar residues" evidence="6">
    <location>
        <begin position="97"/>
        <end position="107"/>
    </location>
</feature>
<comment type="similarity">
    <text evidence="1">Belongs to the tectonic family.</text>
</comment>
<evidence type="ECO:0000256" key="1">
    <source>
        <dbReference type="ARBA" id="ARBA00007633"/>
    </source>
</evidence>
<dbReference type="InterPro" id="IPR057724">
    <property type="entry name" value="TCTN1-3_N"/>
</dbReference>
<dbReference type="GO" id="GO:0007224">
    <property type="term" value="P:smoothened signaling pathway"/>
    <property type="evidence" value="ECO:0007669"/>
    <property type="project" value="TreeGrafter"/>
</dbReference>
<feature type="domain" description="Tectonic-1-3" evidence="8">
    <location>
        <begin position="454"/>
        <end position="616"/>
    </location>
</feature>
<dbReference type="OMA" id="KVQFGVN"/>
<sequence length="678" mass="74323">MWIPCTIMTNEMKFCGCFLIWTLIAICSHLTNATAEPGSNSTVNDTFANVEPDGTPSPTHPFTHPPNTVPLRGGEGQLDPLPTASGREAGYPLDESPSPTTWDNSNEGKGFRSEMPPPTTDGNGEPLRRASPPPADATIEDDHPNFINSTMNESEALAVGREAQSATTLQPGPLSGACLCDLTPDFCDIDCCCDTADCHGANLSTFFTECPQNPLSGVCVEKWLMFRANVDPALITVTDSLICINNEVDDGPQFLPALTRLPTLGNSYHFSSPAPMSSTYSRNFYRVNDVIQTYFSNLSVRGLLRQPSPGPLGTICTNQNPAKFLRSVSFSCTRTVTRQSCSTDPNLNAHSYFYNMSLTKIPVVEMKQVSDFLIAVTPQSDWPVPSEHNSSCLNVVKKVEFIIGYTGRGELTYANVNVILADVAPDQLLLQTHSVLFQLEAGTPPPRWPSSAVGLRIGSPVMTLLDGKLLPLTTLRVSQSGKCSSDPNRRSPILFMFNTFTGCTLRLDSDNCSVVRSQIYTILEGLNTSDMVAMNFGSQPEWTRVINKRCPISAEESCESGCVLPKGLSIQVLWARQGPLDLSQNYILGAKYLFQCQKFQCPVSSPLILTTEVTFAETTRYPDPPRNTPQPKWKFPFGFFSQGITELDGHFIMNGSEKVTWSLILFTVMLLTGLEFFT</sequence>
<dbReference type="Pfam" id="PF07773">
    <property type="entry name" value="TCTN_DUF1619"/>
    <property type="match status" value="2"/>
</dbReference>
<dbReference type="Ensembl" id="ENSTRUT00000054801.2">
    <property type="protein sequence ID" value="ENSTRUP00000048902.2"/>
    <property type="gene ID" value="ENSTRUG00000019691.2"/>
</dbReference>
<dbReference type="OrthoDB" id="184109at2759"/>
<feature type="chain" id="PRO_5025501702" evidence="7">
    <location>
        <begin position="34"/>
        <end position="678"/>
    </location>
</feature>
<dbReference type="Proteomes" id="UP000005226">
    <property type="component" value="Chromosome 1"/>
</dbReference>
<feature type="compositionally biased region" description="Polar residues" evidence="6">
    <location>
        <begin position="36"/>
        <end position="47"/>
    </location>
</feature>
<gene>
    <name evidence="10" type="primary">tctn3</name>
</gene>
<feature type="region of interest" description="Disordered" evidence="6">
    <location>
        <begin position="36"/>
        <end position="135"/>
    </location>
</feature>